<dbReference type="Proteomes" id="UP000232722">
    <property type="component" value="Unassembled WGS sequence"/>
</dbReference>
<feature type="transmembrane region" description="Helical" evidence="1">
    <location>
        <begin position="12"/>
        <end position="34"/>
    </location>
</feature>
<dbReference type="EMBL" id="LLXJ01000339">
    <property type="protein sequence ID" value="PKC11042.1"/>
    <property type="molecule type" value="Genomic_DNA"/>
</dbReference>
<reference evidence="2 3" key="1">
    <citation type="submission" date="2016-04" db="EMBL/GenBank/DDBJ databases">
        <title>Genome analyses suggest a sexual origin of heterokaryosis in a supposedly ancient asexual fungus.</title>
        <authorList>
            <person name="Ropars J."/>
            <person name="Sedzielewska K."/>
            <person name="Noel J."/>
            <person name="Charron P."/>
            <person name="Farinelli L."/>
            <person name="Marton T."/>
            <person name="Kruger M."/>
            <person name="Pelin A."/>
            <person name="Brachmann A."/>
            <person name="Corradi N."/>
        </authorList>
    </citation>
    <scope>NUCLEOTIDE SEQUENCE [LARGE SCALE GENOMIC DNA]</scope>
    <source>
        <strain evidence="2 3">A5</strain>
    </source>
</reference>
<evidence type="ECO:0000256" key="1">
    <source>
        <dbReference type="SAM" id="Phobius"/>
    </source>
</evidence>
<evidence type="ECO:0000313" key="3">
    <source>
        <dbReference type="Proteomes" id="UP000232722"/>
    </source>
</evidence>
<organism evidence="2 3">
    <name type="scientific">Rhizophagus irregularis</name>
    <dbReference type="NCBI Taxonomy" id="588596"/>
    <lineage>
        <taxon>Eukaryota</taxon>
        <taxon>Fungi</taxon>
        <taxon>Fungi incertae sedis</taxon>
        <taxon>Mucoromycota</taxon>
        <taxon>Glomeromycotina</taxon>
        <taxon>Glomeromycetes</taxon>
        <taxon>Glomerales</taxon>
        <taxon>Glomeraceae</taxon>
        <taxon>Rhizophagus</taxon>
    </lineage>
</organism>
<evidence type="ECO:0000313" key="2">
    <source>
        <dbReference type="EMBL" id="PKC11042.1"/>
    </source>
</evidence>
<sequence>MATGFFFFVGRSAFDILYQVLFFFVDQFGILFFVEDSNLFHFFFFMSVLFSALDSGLFLASVFGSVLFLTRDSRSRFFQLFDPKVPVLTYGGFFFLLLFFRC</sequence>
<gene>
    <name evidence="2" type="ORF">RhiirA5_374190</name>
</gene>
<feature type="transmembrane region" description="Helical" evidence="1">
    <location>
        <begin position="40"/>
        <end position="69"/>
    </location>
</feature>
<dbReference type="AlphaFoldDB" id="A0A2N0PW34"/>
<feature type="transmembrane region" description="Helical" evidence="1">
    <location>
        <begin position="81"/>
        <end position="100"/>
    </location>
</feature>
<reference evidence="2 3" key="2">
    <citation type="submission" date="2017-09" db="EMBL/GenBank/DDBJ databases">
        <title>Extensive intraspecific genome diversity in a model arbuscular mycorrhizal fungus.</title>
        <authorList>
            <person name="Chen E.C."/>
            <person name="Morin E."/>
            <person name="Beaudet D."/>
            <person name="Noel J."/>
            <person name="Ndikumana S."/>
            <person name="Charron P."/>
            <person name="St-Onge C."/>
            <person name="Giorgi J."/>
            <person name="Grigoriev I.V."/>
            <person name="Roux C."/>
            <person name="Martin F.M."/>
            <person name="Corradi N."/>
        </authorList>
    </citation>
    <scope>NUCLEOTIDE SEQUENCE [LARGE SCALE GENOMIC DNA]</scope>
    <source>
        <strain evidence="2 3">A5</strain>
    </source>
</reference>
<name>A0A2N0PW34_9GLOM</name>
<keyword evidence="1" id="KW-0472">Membrane</keyword>
<keyword evidence="1" id="KW-0812">Transmembrane</keyword>
<keyword evidence="1" id="KW-1133">Transmembrane helix</keyword>
<accession>A0A2N0PW34</accession>
<proteinExistence type="predicted"/>
<comment type="caution">
    <text evidence="2">The sequence shown here is derived from an EMBL/GenBank/DDBJ whole genome shotgun (WGS) entry which is preliminary data.</text>
</comment>
<protein>
    <submittedName>
        <fullName evidence="2">Uncharacterized protein</fullName>
    </submittedName>
</protein>